<protein>
    <submittedName>
        <fullName evidence="2">Unannotated protein</fullName>
    </submittedName>
</protein>
<gene>
    <name evidence="2" type="ORF">UFOPK3564_00852</name>
</gene>
<sequence length="100" mass="11485">MHSTDPSPPENVPVWVDPVSVPTARRGRRSRYEQQLTHLEQQPTSDDRWLAVVSNVETRKAAKRHTHALRQAARARGLRLTTQIREDDTTLTVLARRKPD</sequence>
<name>A0A6J7GMB9_9ZZZZ</name>
<feature type="compositionally biased region" description="Polar residues" evidence="1">
    <location>
        <begin position="33"/>
        <end position="44"/>
    </location>
</feature>
<evidence type="ECO:0000256" key="1">
    <source>
        <dbReference type="SAM" id="MobiDB-lite"/>
    </source>
</evidence>
<dbReference type="EMBL" id="CAFBMK010000034">
    <property type="protein sequence ID" value="CAB4905500.1"/>
    <property type="molecule type" value="Genomic_DNA"/>
</dbReference>
<reference evidence="2" key="1">
    <citation type="submission" date="2020-05" db="EMBL/GenBank/DDBJ databases">
        <authorList>
            <person name="Chiriac C."/>
            <person name="Salcher M."/>
            <person name="Ghai R."/>
            <person name="Kavagutti S V."/>
        </authorList>
    </citation>
    <scope>NUCLEOTIDE SEQUENCE</scope>
</reference>
<organism evidence="2">
    <name type="scientific">freshwater metagenome</name>
    <dbReference type="NCBI Taxonomy" id="449393"/>
    <lineage>
        <taxon>unclassified sequences</taxon>
        <taxon>metagenomes</taxon>
        <taxon>ecological metagenomes</taxon>
    </lineage>
</organism>
<evidence type="ECO:0000313" key="2">
    <source>
        <dbReference type="EMBL" id="CAB4905500.1"/>
    </source>
</evidence>
<accession>A0A6J7GMB9</accession>
<proteinExistence type="predicted"/>
<dbReference type="AlphaFoldDB" id="A0A6J7GMB9"/>
<feature type="region of interest" description="Disordered" evidence="1">
    <location>
        <begin position="25"/>
        <end position="45"/>
    </location>
</feature>